<reference evidence="1 2" key="1">
    <citation type="submission" date="2019-08" db="EMBL/GenBank/DDBJ databases">
        <title>In-depth cultivation of the pig gut microbiome towards novel bacterial diversity and tailored functional studies.</title>
        <authorList>
            <person name="Wylensek D."/>
            <person name="Hitch T.C.A."/>
            <person name="Clavel T."/>
        </authorList>
    </citation>
    <scope>NUCLEOTIDE SEQUENCE [LARGE SCALE GENOMIC DNA]</scope>
    <source>
        <strain evidence="1 2">Oil-RF-744-WCA-WT-10</strain>
    </source>
</reference>
<proteinExistence type="predicted"/>
<name>A0A6L5XH76_9BACT</name>
<protein>
    <submittedName>
        <fullName evidence="1">Uncharacterized protein</fullName>
    </submittedName>
</protein>
<organism evidence="1 2">
    <name type="scientific">Sodaliphilus pleomorphus</name>
    <dbReference type="NCBI Taxonomy" id="2606626"/>
    <lineage>
        <taxon>Bacteria</taxon>
        <taxon>Pseudomonadati</taxon>
        <taxon>Bacteroidota</taxon>
        <taxon>Bacteroidia</taxon>
        <taxon>Bacteroidales</taxon>
        <taxon>Muribaculaceae</taxon>
        <taxon>Sodaliphilus</taxon>
    </lineage>
</organism>
<evidence type="ECO:0000313" key="2">
    <source>
        <dbReference type="Proteomes" id="UP000483362"/>
    </source>
</evidence>
<evidence type="ECO:0000313" key="1">
    <source>
        <dbReference type="EMBL" id="MSS18792.1"/>
    </source>
</evidence>
<dbReference type="AlphaFoldDB" id="A0A6L5XH76"/>
<accession>A0A6L5XH76</accession>
<gene>
    <name evidence="1" type="ORF">FYJ29_13650</name>
</gene>
<dbReference type="EMBL" id="VULT01000041">
    <property type="protein sequence ID" value="MSS18792.1"/>
    <property type="molecule type" value="Genomic_DNA"/>
</dbReference>
<dbReference type="Proteomes" id="UP000483362">
    <property type="component" value="Unassembled WGS sequence"/>
</dbReference>
<keyword evidence="2" id="KW-1185">Reference proteome</keyword>
<dbReference type="RefSeq" id="WP_206113565.1">
    <property type="nucleotide sequence ID" value="NZ_VULT01000041.1"/>
</dbReference>
<comment type="caution">
    <text evidence="1">The sequence shown here is derived from an EMBL/GenBank/DDBJ whole genome shotgun (WGS) entry which is preliminary data.</text>
</comment>
<sequence>MLLALVTSNAATARPVGNGALQDTAAGTVQPVDSIDTVYVYLNWNQIFSHKPAIAYSGPIVFPNNGLEYEIYTLDDTSQAVLDKAAVAINVGDSLWLVNTNYLKKNFECQYNGFYNYIPLYFSSKIAFCQYWDDYAQEYYLRPMLTATGEHVLEPVLLHRGQPRYYILDFDKKELYALDQKRLAKLLAAYPELRERYLSRKHRNDPDVIAFYFQKYIEAVDNDSTVPTIIPAEKNGN</sequence>